<dbReference type="PANTHER" id="PTHR20935:SF0">
    <property type="entry name" value="SERINE_THREONINE-PROTEIN PHOSPHATASE PGAM5, MITOCHONDRIAL"/>
    <property type="match status" value="1"/>
</dbReference>
<dbReference type="OrthoDB" id="9782128at2"/>
<dbReference type="PANTHER" id="PTHR20935">
    <property type="entry name" value="PHOSPHOGLYCERATE MUTASE-RELATED"/>
    <property type="match status" value="1"/>
</dbReference>
<keyword evidence="1" id="KW-0378">Hydrolase</keyword>
<keyword evidence="3" id="KW-1185">Reference proteome</keyword>
<dbReference type="Pfam" id="PF00300">
    <property type="entry name" value="His_Phos_1"/>
    <property type="match status" value="2"/>
</dbReference>
<dbReference type="SUPFAM" id="SSF53254">
    <property type="entry name" value="Phosphoglycerate mutase-like"/>
    <property type="match status" value="1"/>
</dbReference>
<dbReference type="AlphaFoldDB" id="L0A163"/>
<organism evidence="2 3">
    <name type="scientific">Deinococcus peraridilitoris (strain DSM 19664 / LMG 22246 / CIP 109416 / KR-200)</name>
    <dbReference type="NCBI Taxonomy" id="937777"/>
    <lineage>
        <taxon>Bacteria</taxon>
        <taxon>Thermotogati</taxon>
        <taxon>Deinococcota</taxon>
        <taxon>Deinococci</taxon>
        <taxon>Deinococcales</taxon>
        <taxon>Deinococcaceae</taxon>
        <taxon>Deinococcus</taxon>
    </lineage>
</organism>
<dbReference type="STRING" id="937777.Deipe_1195"/>
<protein>
    <submittedName>
        <fullName evidence="2">Fructose-2,6-bisphosphatase</fullName>
    </submittedName>
</protein>
<dbReference type="Proteomes" id="UP000010467">
    <property type="component" value="Chromosome"/>
</dbReference>
<dbReference type="CDD" id="cd07067">
    <property type="entry name" value="HP_PGM_like"/>
    <property type="match status" value="1"/>
</dbReference>
<accession>L0A163</accession>
<proteinExistence type="predicted"/>
<gene>
    <name evidence="2" type="ordered locus">Deipe_1195</name>
</gene>
<dbReference type="SMART" id="SM00855">
    <property type="entry name" value="PGAM"/>
    <property type="match status" value="1"/>
</dbReference>
<evidence type="ECO:0000256" key="1">
    <source>
        <dbReference type="ARBA" id="ARBA00022801"/>
    </source>
</evidence>
<evidence type="ECO:0000313" key="2">
    <source>
        <dbReference type="EMBL" id="AFZ66750.1"/>
    </source>
</evidence>
<dbReference type="InterPro" id="IPR029033">
    <property type="entry name" value="His_PPase_superfam"/>
</dbReference>
<dbReference type="RefSeq" id="WP_015235058.1">
    <property type="nucleotide sequence ID" value="NC_019793.1"/>
</dbReference>
<dbReference type="EMBL" id="CP003382">
    <property type="protein sequence ID" value="AFZ66750.1"/>
    <property type="molecule type" value="Genomic_DNA"/>
</dbReference>
<dbReference type="HOGENOM" id="CLU_084200_0_0_0"/>
<dbReference type="InterPro" id="IPR013078">
    <property type="entry name" value="His_Pase_superF_clade-1"/>
</dbReference>
<reference evidence="3" key="1">
    <citation type="submission" date="2012-03" db="EMBL/GenBank/DDBJ databases">
        <title>Complete sequence of chromosome of Deinococcus peraridilitoris DSM 19664.</title>
        <authorList>
            <person name="Lucas S."/>
            <person name="Copeland A."/>
            <person name="Lapidus A."/>
            <person name="Glavina del Rio T."/>
            <person name="Dalin E."/>
            <person name="Tice H."/>
            <person name="Bruce D."/>
            <person name="Goodwin L."/>
            <person name="Pitluck S."/>
            <person name="Peters L."/>
            <person name="Mikhailova N."/>
            <person name="Lu M."/>
            <person name="Kyrpides N."/>
            <person name="Mavromatis K."/>
            <person name="Ivanova N."/>
            <person name="Brettin T."/>
            <person name="Detter J.C."/>
            <person name="Han C."/>
            <person name="Larimer F."/>
            <person name="Land M."/>
            <person name="Hauser L."/>
            <person name="Markowitz V."/>
            <person name="Cheng J.-F."/>
            <person name="Hugenholtz P."/>
            <person name="Woyke T."/>
            <person name="Wu D."/>
            <person name="Pukall R."/>
            <person name="Steenblock K."/>
            <person name="Brambilla E."/>
            <person name="Klenk H.-P."/>
            <person name="Eisen J.A."/>
        </authorList>
    </citation>
    <scope>NUCLEOTIDE SEQUENCE [LARGE SCALE GENOMIC DNA]</scope>
    <source>
        <strain evidence="3">DSM 19664 / LMG 22246 / CIP 109416 / KR-200</strain>
    </source>
</reference>
<dbReference type="InterPro" id="IPR051021">
    <property type="entry name" value="Mito_Ser/Thr_phosphatase"/>
</dbReference>
<dbReference type="GO" id="GO:0016787">
    <property type="term" value="F:hydrolase activity"/>
    <property type="evidence" value="ECO:0007669"/>
    <property type="project" value="UniProtKB-KW"/>
</dbReference>
<sequence>MSTLTLVRHGQATPFKADTDRLSPLGERQARALARYFLKREVQFSEAYSGTLVRQRRTAEVVAAVYREAGQDFPEIRTDDRLREYDAESIMRDLAPQLAREHSEFGVLLRDSQNYRNTPERNRYFQRMLEALMQHWLGASEIPAGVESWGAFSSRTRAAFSEILRAPGTGRRVVVFTSGGVIGTAVQLALKAPDQSAFALNWRVKNASRTEFTFSSGRFSLDAFNVTGHLEAEGLESYR</sequence>
<dbReference type="KEGG" id="dpd:Deipe_1195"/>
<evidence type="ECO:0000313" key="3">
    <source>
        <dbReference type="Proteomes" id="UP000010467"/>
    </source>
</evidence>
<dbReference type="PATRIC" id="fig|937777.3.peg.1197"/>
<dbReference type="Gene3D" id="3.40.50.1240">
    <property type="entry name" value="Phosphoglycerate mutase-like"/>
    <property type="match status" value="1"/>
</dbReference>
<name>L0A163_DEIPD</name>
<dbReference type="eggNOG" id="COG0406">
    <property type="taxonomic scope" value="Bacteria"/>
</dbReference>